<name>A0A373FA67_COMTE</name>
<organism evidence="1 2">
    <name type="scientific">Comamonas testosteroni</name>
    <name type="common">Pseudomonas testosteroni</name>
    <dbReference type="NCBI Taxonomy" id="285"/>
    <lineage>
        <taxon>Bacteria</taxon>
        <taxon>Pseudomonadati</taxon>
        <taxon>Pseudomonadota</taxon>
        <taxon>Betaproteobacteria</taxon>
        <taxon>Burkholderiales</taxon>
        <taxon>Comamonadaceae</taxon>
        <taxon>Comamonas</taxon>
    </lineage>
</organism>
<dbReference type="AlphaFoldDB" id="A0A373FA67"/>
<sequence>MSLKITAEDLQTLKNFIVPLDTQERRKAYREGDFPRAELCKDVDKRYRWDLLHLSRIKIGDGVGVQGNVNLYSYMDDSHIDSALRSFIKPLKSVS</sequence>
<keyword evidence="2" id="KW-1185">Reference proteome</keyword>
<dbReference type="Proteomes" id="UP000261948">
    <property type="component" value="Unassembled WGS sequence"/>
</dbReference>
<gene>
    <name evidence="1" type="ORF">DZC30_19470</name>
</gene>
<accession>A0A373FA67</accession>
<comment type="caution">
    <text evidence="1">The sequence shown here is derived from an EMBL/GenBank/DDBJ whole genome shotgun (WGS) entry which is preliminary data.</text>
</comment>
<dbReference type="EMBL" id="QURR01000032">
    <property type="protein sequence ID" value="RGE40960.1"/>
    <property type="molecule type" value="Genomic_DNA"/>
</dbReference>
<reference evidence="1 2" key="1">
    <citation type="submission" date="2018-08" db="EMBL/GenBank/DDBJ databases">
        <title>Comamonas testosteroni strain SWCO2.</title>
        <authorList>
            <person name="Jiang N."/>
            <person name="Zhang X.Z."/>
        </authorList>
    </citation>
    <scope>NUCLEOTIDE SEQUENCE [LARGE SCALE GENOMIC DNA]</scope>
    <source>
        <strain evidence="1 2">SWCO2</strain>
    </source>
</reference>
<evidence type="ECO:0000313" key="1">
    <source>
        <dbReference type="EMBL" id="RGE40960.1"/>
    </source>
</evidence>
<proteinExistence type="predicted"/>
<dbReference type="OrthoDB" id="9925698at2"/>
<protein>
    <submittedName>
        <fullName evidence="1">Uncharacterized protein</fullName>
    </submittedName>
</protein>
<evidence type="ECO:0000313" key="2">
    <source>
        <dbReference type="Proteomes" id="UP000261948"/>
    </source>
</evidence>